<evidence type="ECO:0000256" key="3">
    <source>
        <dbReference type="ARBA" id="ARBA00022741"/>
    </source>
</evidence>
<reference evidence="8 9" key="1">
    <citation type="submission" date="2024-01" db="EMBL/GenBank/DDBJ databases">
        <title>Hyphobacterium bacterium isolated from marine sediment.</title>
        <authorList>
            <person name="Zhao S."/>
        </authorList>
    </citation>
    <scope>NUCLEOTIDE SEQUENCE [LARGE SCALE GENOMIC DNA]</scope>
    <source>
        <strain evidence="8 9">Y60-23</strain>
    </source>
</reference>
<dbReference type="RefSeq" id="WP_330195945.1">
    <property type="nucleotide sequence ID" value="NZ_JAZDRO010000002.1"/>
</dbReference>
<comment type="domain">
    <text evidence="6">The N-terminal region contains the highly conserved SGGXDS motif, predicted to be a P-loop motif involved in ATP binding.</text>
</comment>
<evidence type="ECO:0000256" key="5">
    <source>
        <dbReference type="ARBA" id="ARBA00048539"/>
    </source>
</evidence>
<evidence type="ECO:0000256" key="1">
    <source>
        <dbReference type="ARBA" id="ARBA00022598"/>
    </source>
</evidence>
<keyword evidence="3 6" id="KW-0547">Nucleotide-binding</keyword>
<gene>
    <name evidence="6 8" type="primary">tilS</name>
    <name evidence="8" type="ORF">V0U35_06890</name>
</gene>
<dbReference type="InterPro" id="IPR014729">
    <property type="entry name" value="Rossmann-like_a/b/a_fold"/>
</dbReference>
<comment type="function">
    <text evidence="6">Ligates lysine onto the cytidine present at position 34 of the AUA codon-specific tRNA(Ile) that contains the anticodon CAU, in an ATP-dependent manner. Cytidine is converted to lysidine, thus changing the amino acid specificity of the tRNA from methionine to isoleucine.</text>
</comment>
<dbReference type="SUPFAM" id="SSF52402">
    <property type="entry name" value="Adenine nucleotide alpha hydrolases-like"/>
    <property type="match status" value="1"/>
</dbReference>
<evidence type="ECO:0000313" key="8">
    <source>
        <dbReference type="EMBL" id="MEE2566404.1"/>
    </source>
</evidence>
<comment type="similarity">
    <text evidence="6">Belongs to the tRNA(Ile)-lysidine synthase family.</text>
</comment>
<dbReference type="GO" id="GO:0032267">
    <property type="term" value="F:tRNA(Ile)-lysidine synthase activity"/>
    <property type="evidence" value="ECO:0007669"/>
    <property type="project" value="UniProtKB-EC"/>
</dbReference>
<dbReference type="Gene3D" id="3.40.50.620">
    <property type="entry name" value="HUPs"/>
    <property type="match status" value="1"/>
</dbReference>
<dbReference type="HAMAP" id="MF_01161">
    <property type="entry name" value="tRNA_Ile_lys_synt"/>
    <property type="match status" value="1"/>
</dbReference>
<evidence type="ECO:0000313" key="9">
    <source>
        <dbReference type="Proteomes" id="UP001310692"/>
    </source>
</evidence>
<evidence type="ECO:0000256" key="4">
    <source>
        <dbReference type="ARBA" id="ARBA00022840"/>
    </source>
</evidence>
<dbReference type="Proteomes" id="UP001310692">
    <property type="component" value="Unassembled WGS sequence"/>
</dbReference>
<keyword evidence="6" id="KW-0963">Cytoplasm</keyword>
<dbReference type="InterPro" id="IPR012795">
    <property type="entry name" value="tRNA_Ile_lys_synt_N"/>
</dbReference>
<dbReference type="InterPro" id="IPR011063">
    <property type="entry name" value="TilS/TtcA_N"/>
</dbReference>
<dbReference type="PANTHER" id="PTHR43033:SF5">
    <property type="entry name" value="TRNA(ILE)-LYSIDINE SYNTHETASE"/>
    <property type="match status" value="1"/>
</dbReference>
<accession>A0ABU7LXW1</accession>
<keyword evidence="9" id="KW-1185">Reference proteome</keyword>
<evidence type="ECO:0000259" key="7">
    <source>
        <dbReference type="Pfam" id="PF01171"/>
    </source>
</evidence>
<name>A0ABU7LXW1_9PROT</name>
<organism evidence="8 9">
    <name type="scientific">Hyphobacterium marinum</name>
    <dbReference type="NCBI Taxonomy" id="3116574"/>
    <lineage>
        <taxon>Bacteria</taxon>
        <taxon>Pseudomonadati</taxon>
        <taxon>Pseudomonadota</taxon>
        <taxon>Alphaproteobacteria</taxon>
        <taxon>Maricaulales</taxon>
        <taxon>Maricaulaceae</taxon>
        <taxon>Hyphobacterium</taxon>
    </lineage>
</organism>
<evidence type="ECO:0000256" key="2">
    <source>
        <dbReference type="ARBA" id="ARBA00022694"/>
    </source>
</evidence>
<dbReference type="InterPro" id="IPR012094">
    <property type="entry name" value="tRNA_Ile_lys_synt"/>
</dbReference>
<comment type="catalytic activity">
    <reaction evidence="5 6">
        <text>cytidine(34) in tRNA(Ile2) + L-lysine + ATP = lysidine(34) in tRNA(Ile2) + AMP + diphosphate + H(+)</text>
        <dbReference type="Rhea" id="RHEA:43744"/>
        <dbReference type="Rhea" id="RHEA-COMP:10625"/>
        <dbReference type="Rhea" id="RHEA-COMP:10670"/>
        <dbReference type="ChEBI" id="CHEBI:15378"/>
        <dbReference type="ChEBI" id="CHEBI:30616"/>
        <dbReference type="ChEBI" id="CHEBI:32551"/>
        <dbReference type="ChEBI" id="CHEBI:33019"/>
        <dbReference type="ChEBI" id="CHEBI:82748"/>
        <dbReference type="ChEBI" id="CHEBI:83665"/>
        <dbReference type="ChEBI" id="CHEBI:456215"/>
        <dbReference type="EC" id="6.3.4.19"/>
    </reaction>
</comment>
<comment type="subcellular location">
    <subcellularLocation>
        <location evidence="6">Cytoplasm</location>
    </subcellularLocation>
</comment>
<dbReference type="PANTHER" id="PTHR43033">
    <property type="entry name" value="TRNA(ILE)-LYSIDINE SYNTHASE-RELATED"/>
    <property type="match status" value="1"/>
</dbReference>
<dbReference type="EMBL" id="JAZDRO010000002">
    <property type="protein sequence ID" value="MEE2566404.1"/>
    <property type="molecule type" value="Genomic_DNA"/>
</dbReference>
<sequence length="451" mass="48413">MPLTPHFNPGSVRDRLDRLVPATGPVLIGYSGGGDSHALMLIASDWARQRNRTLEALIVDHGLRAESRAEAEQALAAANKAQCLARILTCPPYQGQGTGLQDWARTHRYRAFGKHALETGATALLLAHTADDQAETVWMRLLAGAGWRGLAAMGEDDAFPGDTAPADLRVLRPLLDTRRQALRDWLAQKGERWVEDNSNADRRFTRVRIRQSLGHLEASGFSPSSLRTLAASCRALGKAIDEESARVFEDTVRVTDWGVACLKPDALVRQADPVLRRLLEAAITTVTGAPGPHRAQGLEALLAGLKSGRSATGAGVVLHQTVGTAWLIRDPGAVLGRAGEAGFPPLNVEPNQPAFWDRRFQISTDRPVSVCAWDQLPESVDRTGIDLSAIPPLARRTLPVAHDGGTVLAIPGVVSGTGVTMTHCGDVAVRRSLFSGRAPAWFDDGLQVKAG</sequence>
<dbReference type="NCBIfam" id="TIGR02432">
    <property type="entry name" value="lysidine_TilS_N"/>
    <property type="match status" value="1"/>
</dbReference>
<evidence type="ECO:0000256" key="6">
    <source>
        <dbReference type="HAMAP-Rule" id="MF_01161"/>
    </source>
</evidence>
<dbReference type="CDD" id="cd01992">
    <property type="entry name" value="TilS_N"/>
    <property type="match status" value="1"/>
</dbReference>
<keyword evidence="2 6" id="KW-0819">tRNA processing</keyword>
<keyword evidence="4 6" id="KW-0067">ATP-binding</keyword>
<dbReference type="Pfam" id="PF01171">
    <property type="entry name" value="ATP_bind_3"/>
    <property type="match status" value="1"/>
</dbReference>
<dbReference type="EC" id="6.3.4.19" evidence="6"/>
<proteinExistence type="inferred from homology"/>
<protein>
    <recommendedName>
        <fullName evidence="6">tRNA(Ile)-lysidine synthase</fullName>
        <ecNumber evidence="6">6.3.4.19</ecNumber>
    </recommendedName>
    <alternativeName>
        <fullName evidence="6">tRNA(Ile)-2-lysyl-cytidine synthase</fullName>
    </alternativeName>
    <alternativeName>
        <fullName evidence="6">tRNA(Ile)-lysidine synthetase</fullName>
    </alternativeName>
</protein>
<comment type="caution">
    <text evidence="8">The sequence shown here is derived from an EMBL/GenBank/DDBJ whole genome shotgun (WGS) entry which is preliminary data.</text>
</comment>
<keyword evidence="1 6" id="KW-0436">Ligase</keyword>
<feature type="domain" description="tRNA(Ile)-lysidine/2-thiocytidine synthase N-terminal" evidence="7">
    <location>
        <begin position="26"/>
        <end position="211"/>
    </location>
</feature>
<feature type="binding site" evidence="6">
    <location>
        <begin position="31"/>
        <end position="36"/>
    </location>
    <ligand>
        <name>ATP</name>
        <dbReference type="ChEBI" id="CHEBI:30616"/>
    </ligand>
</feature>